<dbReference type="Proteomes" id="UP001465755">
    <property type="component" value="Unassembled WGS sequence"/>
</dbReference>
<evidence type="ECO:0000259" key="11">
    <source>
        <dbReference type="PROSITE" id="PS51194"/>
    </source>
</evidence>
<dbReference type="Gene3D" id="3.40.50.300">
    <property type="entry name" value="P-loop containing nucleotide triphosphate hydrolases"/>
    <property type="match status" value="2"/>
</dbReference>
<dbReference type="EC" id="3.6.4.13" evidence="1"/>
<proteinExistence type="inferred from homology"/>
<dbReference type="PROSITE" id="PS51192">
    <property type="entry name" value="HELICASE_ATP_BIND_1"/>
    <property type="match status" value="1"/>
</dbReference>
<evidence type="ECO:0000256" key="6">
    <source>
        <dbReference type="ARBA" id="ARBA00038511"/>
    </source>
</evidence>
<dbReference type="SMART" id="SM00490">
    <property type="entry name" value="HELICc"/>
    <property type="match status" value="1"/>
</dbReference>
<dbReference type="Pfam" id="PF00270">
    <property type="entry name" value="DEAD"/>
    <property type="match status" value="1"/>
</dbReference>
<dbReference type="InterPro" id="IPR014014">
    <property type="entry name" value="RNA_helicase_DEAD_Q_motif"/>
</dbReference>
<dbReference type="Pfam" id="PF23469">
    <property type="entry name" value="KH_12"/>
    <property type="match status" value="1"/>
</dbReference>
<reference evidence="13 14" key="1">
    <citation type="journal article" date="2024" name="Nat. Commun.">
        <title>Phylogenomics reveals the evolutionary origins of lichenization in chlorophyte algae.</title>
        <authorList>
            <person name="Puginier C."/>
            <person name="Libourel C."/>
            <person name="Otte J."/>
            <person name="Skaloud P."/>
            <person name="Haon M."/>
            <person name="Grisel S."/>
            <person name="Petersen M."/>
            <person name="Berrin J.G."/>
            <person name="Delaux P.M."/>
            <person name="Dal Grande F."/>
            <person name="Keller J."/>
        </authorList>
    </citation>
    <scope>NUCLEOTIDE SEQUENCE [LARGE SCALE GENOMIC DNA]</scope>
    <source>
        <strain evidence="13 14">SAG 2036</strain>
    </source>
</reference>
<dbReference type="CDD" id="cd18787">
    <property type="entry name" value="SF2_C_DEAD"/>
    <property type="match status" value="1"/>
</dbReference>
<feature type="compositionally biased region" description="Low complexity" evidence="9">
    <location>
        <begin position="353"/>
        <end position="370"/>
    </location>
</feature>
<dbReference type="InterPro" id="IPR056149">
    <property type="entry name" value="PRP5/DDX46/KHDC4_KH"/>
</dbReference>
<keyword evidence="14" id="KW-1185">Reference proteome</keyword>
<evidence type="ECO:0000256" key="5">
    <source>
        <dbReference type="ARBA" id="ARBA00022840"/>
    </source>
</evidence>
<dbReference type="CDD" id="cd22475">
    <property type="entry name" value="KH-I_AtRH42_like"/>
    <property type="match status" value="1"/>
</dbReference>
<feature type="region of interest" description="Disordered" evidence="9">
    <location>
        <begin position="1"/>
        <end position="27"/>
    </location>
</feature>
<dbReference type="GO" id="GO:0005524">
    <property type="term" value="F:ATP binding"/>
    <property type="evidence" value="ECO:0007669"/>
    <property type="project" value="UniProtKB-KW"/>
</dbReference>
<feature type="region of interest" description="Disordered" evidence="9">
    <location>
        <begin position="1083"/>
        <end position="1109"/>
    </location>
</feature>
<feature type="compositionally biased region" description="Basic and acidic residues" evidence="9">
    <location>
        <begin position="272"/>
        <end position="326"/>
    </location>
</feature>
<evidence type="ECO:0000313" key="13">
    <source>
        <dbReference type="EMBL" id="KAK9809677.1"/>
    </source>
</evidence>
<name>A0AAW1PMA9_9CHLO</name>
<evidence type="ECO:0000256" key="3">
    <source>
        <dbReference type="ARBA" id="ARBA00022801"/>
    </source>
</evidence>
<feature type="coiled-coil region" evidence="8">
    <location>
        <begin position="52"/>
        <end position="85"/>
    </location>
</feature>
<feature type="compositionally biased region" description="Acidic residues" evidence="9">
    <location>
        <begin position="385"/>
        <end position="395"/>
    </location>
</feature>
<evidence type="ECO:0000259" key="12">
    <source>
        <dbReference type="PROSITE" id="PS51195"/>
    </source>
</evidence>
<feature type="compositionally biased region" description="Acidic residues" evidence="9">
    <location>
        <begin position="404"/>
        <end position="415"/>
    </location>
</feature>
<feature type="compositionally biased region" description="Basic residues" evidence="9">
    <location>
        <begin position="482"/>
        <end position="492"/>
    </location>
</feature>
<dbReference type="GO" id="GO:0003676">
    <property type="term" value="F:nucleic acid binding"/>
    <property type="evidence" value="ECO:0007669"/>
    <property type="project" value="InterPro"/>
</dbReference>
<dbReference type="InterPro" id="IPR019339">
    <property type="entry name" value="CIR_N_dom"/>
</dbReference>
<keyword evidence="8" id="KW-0175">Coiled coil</keyword>
<dbReference type="PANTHER" id="PTHR47958">
    <property type="entry name" value="ATP-DEPENDENT RNA HELICASE DBP3"/>
    <property type="match status" value="1"/>
</dbReference>
<keyword evidence="3" id="KW-0378">Hydrolase</keyword>
<dbReference type="SMART" id="SM00487">
    <property type="entry name" value="DEXDc"/>
    <property type="match status" value="1"/>
</dbReference>
<dbReference type="CDD" id="cd17953">
    <property type="entry name" value="DEADc_DDX46"/>
    <property type="match status" value="1"/>
</dbReference>
<feature type="compositionally biased region" description="Polar residues" evidence="9">
    <location>
        <begin position="127"/>
        <end position="137"/>
    </location>
</feature>
<organism evidence="13 14">
    <name type="scientific">Symbiochloris irregularis</name>
    <dbReference type="NCBI Taxonomy" id="706552"/>
    <lineage>
        <taxon>Eukaryota</taxon>
        <taxon>Viridiplantae</taxon>
        <taxon>Chlorophyta</taxon>
        <taxon>core chlorophytes</taxon>
        <taxon>Trebouxiophyceae</taxon>
        <taxon>Trebouxiales</taxon>
        <taxon>Trebouxiaceae</taxon>
        <taxon>Symbiochloris</taxon>
    </lineage>
</organism>
<feature type="short sequence motif" description="Q motif" evidence="7">
    <location>
        <begin position="587"/>
        <end position="615"/>
    </location>
</feature>
<feature type="domain" description="Helicase C-terminal" evidence="11">
    <location>
        <begin position="820"/>
        <end position="968"/>
    </location>
</feature>
<dbReference type="PROSITE" id="PS51194">
    <property type="entry name" value="HELICASE_CTER"/>
    <property type="match status" value="1"/>
</dbReference>
<keyword evidence="2" id="KW-0547">Nucleotide-binding</keyword>
<evidence type="ECO:0000256" key="2">
    <source>
        <dbReference type="ARBA" id="ARBA00022741"/>
    </source>
</evidence>
<feature type="compositionally biased region" description="Acidic residues" evidence="9">
    <location>
        <begin position="501"/>
        <end position="514"/>
    </location>
</feature>
<dbReference type="EMBL" id="JALJOQ010000017">
    <property type="protein sequence ID" value="KAK9809677.1"/>
    <property type="molecule type" value="Genomic_DNA"/>
</dbReference>
<evidence type="ECO:0000259" key="10">
    <source>
        <dbReference type="PROSITE" id="PS51192"/>
    </source>
</evidence>
<dbReference type="FunFam" id="3.40.50.300:FF:000079">
    <property type="entry name" value="probable ATP-dependent RNA helicase DDX17"/>
    <property type="match status" value="1"/>
</dbReference>
<sequence length="1257" mass="138787">MKHSAPARGALAGIKADAQKAKDTGGVYDPRAAGAAWTHNFLNQKPWHPLNFRNQQRVFEAEQEKLDQERRNAEAKAQFEAEQEQMLSISYLSAEGQKDYAARQSVAFMYMKPPGFNEAAQKLAAQPNENAPESQSGPAAAGNEGGQSAAPHPQADPSARQQHRRPRQDGRSAVGNMLGAMAALHNHDKWEMKHVSTGMERSPTRGGLQHKARTALLRPTRVKRHRDEEASRRKDESDKLAERERVRRRRDEKDKSSWFRRDERRSRSRSPPRNDRHRESHRSDSHRHASSSHRRDEHRSSREEKQPLSELDKEELAKQRREKENAELDDEVTRRRKRIETWQAEQRRKAEEAAAAAVAASQPAEAAALTAEDHDAADGVGQWTLEDDAVDDDDPQPAVAADADAPEEGTDEVDPLDAFMADNDAQAAAAMPQPAVKDEEVDPLDAFMSDLQADAPKEAVMADATNVREGKGENGAVMAKARAPKQRKRKRYHWESSSSSEDLDSDEQEDLSDNDEEWAKNVTAGKLSKGEKLGVVDHSTMDYHPFRRDFYIEVPELARLTPEEVAESRKQLDGIKVRGKDVPKPVRFWWQCGLSSRALEVLRKGGFTAPMPIQAQALPVIMSGRDCIGIAKTGSGKTLAFVLPLLRHIKDQRPIEQHDGPIALIMAPTRELVAQIGKDVNRFAKQLMITCVCVYGGSGVGSQITDLKRGCEIVVCTPGRMIDILATSSGKITNLHRVTYLVLDEADRMFDMGFEPQINLIVNNIRPDRQTVMFSATFPRQVEVLARAVLQSPVEIQVGGRSVVNADIQQSVELRPEGERFLRLLEILGEWYVRGKILVFVHTQDGCDDLFRDLLKVGYPVVSLHGGKDQMDRESTLNDFKGDVSNLLVATSVAARGLDVKELVLVVNYDPPNHHEDYIHRVGRTGRAGNKGTAITFIGPEEERYAPDLVKALKESNAVIPQDLQALADGFMAKCKAGTAHVHGSGFGGSGFKFDAGEEDAQKTQRQLAIKAVAKDEGAASDSDDDNIIEVDEETLRQREAAAAIASATAAALAGAQEQKDLSPELQAKIKAAQVMANAMSRLAATSTPSTTAPPTAQQAQQPAGPDPNASFIAAAQAIASRIAQEHGMPAVGATPAQPQMGQYRTPQIGQYAPGEAPERKSHFETELEINDFPQHARWKVTHRDFMAQLNELTGAAVTTKGTYVAPGKPIPEGERKLYLIIEGATEEIVKNAKREIKRIIQEMTEKAMRRDNQSLM</sequence>
<comment type="caution">
    <text evidence="13">The sequence shown here is derived from an EMBL/GenBank/DDBJ whole genome shotgun (WGS) entry which is preliminary data.</text>
</comment>
<dbReference type="SUPFAM" id="SSF52540">
    <property type="entry name" value="P-loop containing nucleoside triphosphate hydrolases"/>
    <property type="match status" value="1"/>
</dbReference>
<feature type="compositionally biased region" description="Basic and acidic residues" evidence="9">
    <location>
        <begin position="185"/>
        <end position="194"/>
    </location>
</feature>
<dbReference type="InterPro" id="IPR011545">
    <property type="entry name" value="DEAD/DEAH_box_helicase_dom"/>
</dbReference>
<feature type="domain" description="Helicase ATP-binding" evidence="10">
    <location>
        <begin position="618"/>
        <end position="796"/>
    </location>
</feature>
<accession>A0AAW1PMA9</accession>
<evidence type="ECO:0000256" key="4">
    <source>
        <dbReference type="ARBA" id="ARBA00022806"/>
    </source>
</evidence>
<comment type="similarity">
    <text evidence="6">Belongs to the DEAD box helicase family. DDX46/PRP5 subfamily.</text>
</comment>
<dbReference type="InterPro" id="IPR001650">
    <property type="entry name" value="Helicase_C-like"/>
</dbReference>
<dbReference type="SMART" id="SM01083">
    <property type="entry name" value="Cir_N"/>
    <property type="match status" value="1"/>
</dbReference>
<keyword evidence="4" id="KW-0347">Helicase</keyword>
<evidence type="ECO:0000256" key="1">
    <source>
        <dbReference type="ARBA" id="ARBA00012552"/>
    </source>
</evidence>
<dbReference type="InterPro" id="IPR014001">
    <property type="entry name" value="Helicase_ATP-bd"/>
</dbReference>
<feature type="compositionally biased region" description="Low complexity" evidence="9">
    <location>
        <begin position="1084"/>
        <end position="1109"/>
    </location>
</feature>
<evidence type="ECO:0000256" key="8">
    <source>
        <dbReference type="SAM" id="Coils"/>
    </source>
</evidence>
<dbReference type="Pfam" id="PF00271">
    <property type="entry name" value="Helicase_C"/>
    <property type="match status" value="1"/>
</dbReference>
<evidence type="ECO:0000313" key="14">
    <source>
        <dbReference type="Proteomes" id="UP001465755"/>
    </source>
</evidence>
<dbReference type="Pfam" id="PF10197">
    <property type="entry name" value="Cir_N"/>
    <property type="match status" value="1"/>
</dbReference>
<feature type="region of interest" description="Disordered" evidence="9">
    <location>
        <begin position="465"/>
        <end position="514"/>
    </location>
</feature>
<protein>
    <recommendedName>
        <fullName evidence="1">RNA helicase</fullName>
        <ecNumber evidence="1">3.6.4.13</ecNumber>
    </recommendedName>
</protein>
<evidence type="ECO:0000256" key="9">
    <source>
        <dbReference type="SAM" id="MobiDB-lite"/>
    </source>
</evidence>
<dbReference type="GO" id="GO:0016787">
    <property type="term" value="F:hydrolase activity"/>
    <property type="evidence" value="ECO:0007669"/>
    <property type="project" value="UniProtKB-KW"/>
</dbReference>
<gene>
    <name evidence="13" type="ORF">WJX73_003655</name>
</gene>
<dbReference type="AlphaFoldDB" id="A0AAW1PMA9"/>
<feature type="domain" description="DEAD-box RNA helicase Q" evidence="12">
    <location>
        <begin position="587"/>
        <end position="615"/>
    </location>
</feature>
<feature type="region of interest" description="Disordered" evidence="9">
    <location>
        <begin position="123"/>
        <end position="415"/>
    </location>
</feature>
<keyword evidence="5" id="KW-0067">ATP-binding</keyword>
<dbReference type="GO" id="GO:0003724">
    <property type="term" value="F:RNA helicase activity"/>
    <property type="evidence" value="ECO:0007669"/>
    <property type="project" value="UniProtKB-EC"/>
</dbReference>
<dbReference type="InterPro" id="IPR027417">
    <property type="entry name" value="P-loop_NTPase"/>
</dbReference>
<dbReference type="PROSITE" id="PS51195">
    <property type="entry name" value="Q_MOTIF"/>
    <property type="match status" value="1"/>
</dbReference>
<feature type="compositionally biased region" description="Basic and acidic residues" evidence="9">
    <location>
        <begin position="225"/>
        <end position="265"/>
    </location>
</feature>
<evidence type="ECO:0000256" key="7">
    <source>
        <dbReference type="PROSITE-ProRule" id="PRU00552"/>
    </source>
</evidence>
<dbReference type="PROSITE" id="PS00039">
    <property type="entry name" value="DEAD_ATP_HELICASE"/>
    <property type="match status" value="1"/>
</dbReference>
<dbReference type="InterPro" id="IPR000629">
    <property type="entry name" value="RNA-helicase_DEAD-box_CS"/>
</dbReference>